<evidence type="ECO:0000313" key="2">
    <source>
        <dbReference type="Proteomes" id="UP000056322"/>
    </source>
</evidence>
<gene>
    <name evidence="1" type="ORF">BN1209_1463</name>
</gene>
<reference evidence="2" key="1">
    <citation type="submission" date="2014-12" db="EMBL/GenBank/DDBJ databases">
        <authorList>
            <person name="Salcher M.M."/>
        </authorList>
    </citation>
    <scope>NUCLEOTIDE SEQUENCE [LARGE SCALE GENOMIC DNA]</scope>
    <source>
        <strain evidence="2">MMS-10A-171</strain>
    </source>
</reference>
<sequence>MILFLDVIKQLHISLFKFQPNLGWRFITSSATALGSILTHTSYIDLPRRYDECIAGIAIKI</sequence>
<name>A0A0B7IZF5_9PROT</name>
<dbReference type="EMBL" id="LN794158">
    <property type="protein sequence ID" value="CEN56500.1"/>
    <property type="molecule type" value="Genomic_DNA"/>
</dbReference>
<keyword evidence="2" id="KW-1185">Reference proteome</keyword>
<dbReference type="HOGENOM" id="CLU_2917308_0_0_4"/>
<dbReference type="STRING" id="1581680.BN1209_1463"/>
<proteinExistence type="predicted"/>
<protein>
    <submittedName>
        <fullName evidence="1">Uncharacterized protein</fullName>
    </submittedName>
</protein>
<dbReference type="Proteomes" id="UP000056322">
    <property type="component" value="Chromosome 1"/>
</dbReference>
<dbReference type="AlphaFoldDB" id="A0A0B7IZF5"/>
<dbReference type="KEGG" id="mbac:BN1209_1463"/>
<organism evidence="1 2">
    <name type="scientific">Candidatus Methylopumilus turicensis</name>
    <dbReference type="NCBI Taxonomy" id="1581680"/>
    <lineage>
        <taxon>Bacteria</taxon>
        <taxon>Pseudomonadati</taxon>
        <taxon>Pseudomonadota</taxon>
        <taxon>Betaproteobacteria</taxon>
        <taxon>Nitrosomonadales</taxon>
        <taxon>Methylophilaceae</taxon>
        <taxon>Candidatus Methylopumilus</taxon>
    </lineage>
</organism>
<evidence type="ECO:0000313" key="1">
    <source>
        <dbReference type="EMBL" id="CEN56500.1"/>
    </source>
</evidence>
<accession>A0A0B7IZF5</accession>